<evidence type="ECO:0000313" key="2">
    <source>
        <dbReference type="EMBL" id="MBK3516263.1"/>
    </source>
</evidence>
<proteinExistence type="predicted"/>
<dbReference type="InterPro" id="IPR000780">
    <property type="entry name" value="CheR_MeTrfase"/>
</dbReference>
<evidence type="ECO:0000259" key="1">
    <source>
        <dbReference type="PROSITE" id="PS50123"/>
    </source>
</evidence>
<organism evidence="2 3">
    <name type="scientific">Carboxylicivirga marina</name>
    <dbReference type="NCBI Taxonomy" id="2800988"/>
    <lineage>
        <taxon>Bacteria</taxon>
        <taxon>Pseudomonadati</taxon>
        <taxon>Bacteroidota</taxon>
        <taxon>Bacteroidia</taxon>
        <taxon>Marinilabiliales</taxon>
        <taxon>Marinilabiliaceae</taxon>
        <taxon>Carboxylicivirga</taxon>
    </lineage>
</organism>
<dbReference type="SUPFAM" id="SSF53335">
    <property type="entry name" value="S-adenosyl-L-methionine-dependent methyltransferases"/>
    <property type="match status" value="1"/>
</dbReference>
<gene>
    <name evidence="2" type="ORF">JIV24_02850</name>
</gene>
<accession>A0ABS1HF19</accession>
<dbReference type="SMART" id="SM00138">
    <property type="entry name" value="MeTrc"/>
    <property type="match status" value="1"/>
</dbReference>
<name>A0ABS1HF19_9BACT</name>
<dbReference type="EMBL" id="JAENRR010000004">
    <property type="protein sequence ID" value="MBK3516263.1"/>
    <property type="molecule type" value="Genomic_DNA"/>
</dbReference>
<comment type="caution">
    <text evidence="2">The sequence shown here is derived from an EMBL/GenBank/DDBJ whole genome shotgun (WGS) entry which is preliminary data.</text>
</comment>
<dbReference type="InterPro" id="IPR022642">
    <property type="entry name" value="CheR_C"/>
</dbReference>
<dbReference type="PANTHER" id="PTHR24422">
    <property type="entry name" value="CHEMOTAXIS PROTEIN METHYLTRANSFERASE"/>
    <property type="match status" value="1"/>
</dbReference>
<keyword evidence="3" id="KW-1185">Reference proteome</keyword>
<dbReference type="InterPro" id="IPR029063">
    <property type="entry name" value="SAM-dependent_MTases_sf"/>
</dbReference>
<dbReference type="Proteomes" id="UP000605676">
    <property type="component" value="Unassembled WGS sequence"/>
</dbReference>
<dbReference type="Pfam" id="PF01739">
    <property type="entry name" value="CheR"/>
    <property type="match status" value="1"/>
</dbReference>
<dbReference type="RefSeq" id="WP_200463492.1">
    <property type="nucleotide sequence ID" value="NZ_JAENRR010000004.1"/>
</dbReference>
<evidence type="ECO:0000313" key="3">
    <source>
        <dbReference type="Proteomes" id="UP000605676"/>
    </source>
</evidence>
<dbReference type="Gene3D" id="3.40.50.150">
    <property type="entry name" value="Vaccinia Virus protein VP39"/>
    <property type="match status" value="1"/>
</dbReference>
<dbReference type="PRINTS" id="PR00996">
    <property type="entry name" value="CHERMTFRASE"/>
</dbReference>
<dbReference type="PANTHER" id="PTHR24422:SF8">
    <property type="entry name" value="CHEMOTAXIS PROTEIN"/>
    <property type="match status" value="1"/>
</dbReference>
<sequence length="274" mass="31623">MAIGFKISELKLLSEELRKKLGLPFDEMTHSFFKRRLSQFVEANGIRKVEQLLEQLNDKIFADQFIHFFSVNTTELFRDAGFWRHLRKMFLEKYSDRSINIWLPDGASGEELYSLIILIDELKLTNQVKITVNHSSAAGLKMIQSGVLLSRKMDVNAYNYKRFEGIGSLDNYFSDTVNGFAFKIEQYNNITFIQGGIEKVPAAKSDIIIMRNALLYYSKDYHTTVKLALDQSLKNGGLLCLGVKELLASPYNDRFECIDSKEKIYSKFSFLRDE</sequence>
<reference evidence="2 3" key="1">
    <citation type="submission" date="2021-01" db="EMBL/GenBank/DDBJ databases">
        <title>Carboxyliciviraga sp.nov., isolated from coastal sediments.</title>
        <authorList>
            <person name="Lu D."/>
            <person name="Zhang T."/>
        </authorList>
    </citation>
    <scope>NUCLEOTIDE SEQUENCE [LARGE SCALE GENOMIC DNA]</scope>
    <source>
        <strain evidence="2 3">N1Y132</strain>
    </source>
</reference>
<dbReference type="PROSITE" id="PS50123">
    <property type="entry name" value="CHER"/>
    <property type="match status" value="1"/>
</dbReference>
<feature type="domain" description="CheR-type methyltransferase" evidence="1">
    <location>
        <begin position="1"/>
        <end position="256"/>
    </location>
</feature>
<protein>
    <recommendedName>
        <fullName evidence="1">CheR-type methyltransferase domain-containing protein</fullName>
    </recommendedName>
</protein>
<dbReference type="InterPro" id="IPR050903">
    <property type="entry name" value="Bact_Chemotaxis_MeTrfase"/>
</dbReference>